<evidence type="ECO:0000256" key="5">
    <source>
        <dbReference type="ARBA" id="ARBA00022801"/>
    </source>
</evidence>
<dbReference type="GO" id="GO:0016757">
    <property type="term" value="F:glycosyltransferase activity"/>
    <property type="evidence" value="ECO:0007669"/>
    <property type="project" value="UniProtKB-KW"/>
</dbReference>
<evidence type="ECO:0000256" key="6">
    <source>
        <dbReference type="ARBA" id="ARBA00022960"/>
    </source>
</evidence>
<feature type="domain" description="L,D-TPase catalytic" evidence="11">
    <location>
        <begin position="95"/>
        <end position="234"/>
    </location>
</feature>
<dbReference type="PROSITE" id="PS52029">
    <property type="entry name" value="LD_TPASE"/>
    <property type="match status" value="1"/>
</dbReference>
<dbReference type="GO" id="GO:0008360">
    <property type="term" value="P:regulation of cell shape"/>
    <property type="evidence" value="ECO:0007669"/>
    <property type="project" value="UniProtKB-UniRule"/>
</dbReference>
<dbReference type="AlphaFoldDB" id="A0A1R3VGD4"/>
<dbReference type="InterPro" id="IPR006311">
    <property type="entry name" value="TAT_signal"/>
</dbReference>
<dbReference type="InterPro" id="IPR005490">
    <property type="entry name" value="LD_TPept_cat_dom"/>
</dbReference>
<evidence type="ECO:0000256" key="8">
    <source>
        <dbReference type="ARBA" id="ARBA00023316"/>
    </source>
</evidence>
<evidence type="ECO:0000313" key="12">
    <source>
        <dbReference type="EMBL" id="SIT58921.1"/>
    </source>
</evidence>
<evidence type="ECO:0000256" key="4">
    <source>
        <dbReference type="ARBA" id="ARBA00022679"/>
    </source>
</evidence>
<name>A0A1R3VGD4_9HYPH</name>
<protein>
    <submittedName>
        <fullName evidence="12">ErfK/YbiS/YcfS/YnhG family protein</fullName>
    </submittedName>
</protein>
<comment type="pathway">
    <text evidence="1 9">Cell wall biogenesis; peptidoglycan biosynthesis.</text>
</comment>
<keyword evidence="4" id="KW-0808">Transferase</keyword>
<evidence type="ECO:0000256" key="2">
    <source>
        <dbReference type="ARBA" id="ARBA00005992"/>
    </source>
</evidence>
<keyword evidence="10" id="KW-0732">Signal</keyword>
<dbReference type="GO" id="GO:0071972">
    <property type="term" value="F:peptidoglycan L,D-transpeptidase activity"/>
    <property type="evidence" value="ECO:0007669"/>
    <property type="project" value="TreeGrafter"/>
</dbReference>
<dbReference type="PANTHER" id="PTHR30582:SF24">
    <property type="entry name" value="L,D-TRANSPEPTIDASE ERFK_SRFK-RELATED"/>
    <property type="match status" value="1"/>
</dbReference>
<reference evidence="13" key="1">
    <citation type="submission" date="2017-01" db="EMBL/GenBank/DDBJ databases">
        <authorList>
            <person name="Brunel B."/>
        </authorList>
    </citation>
    <scope>NUCLEOTIDE SEQUENCE [LARGE SCALE GENOMIC DNA]</scope>
</reference>
<keyword evidence="3" id="KW-0328">Glycosyltransferase</keyword>
<dbReference type="Pfam" id="PF03734">
    <property type="entry name" value="YkuD"/>
    <property type="match status" value="1"/>
</dbReference>
<feature type="chain" id="PRO_5013340231" evidence="10">
    <location>
        <begin position="34"/>
        <end position="274"/>
    </location>
</feature>
<dbReference type="GO" id="GO:0018104">
    <property type="term" value="P:peptidoglycan-protein cross-linking"/>
    <property type="evidence" value="ECO:0007669"/>
    <property type="project" value="TreeGrafter"/>
</dbReference>
<comment type="similarity">
    <text evidence="2">Belongs to the YkuD family.</text>
</comment>
<dbReference type="GO" id="GO:0005576">
    <property type="term" value="C:extracellular region"/>
    <property type="evidence" value="ECO:0007669"/>
    <property type="project" value="TreeGrafter"/>
</dbReference>
<keyword evidence="7 9" id="KW-0573">Peptidoglycan synthesis</keyword>
<proteinExistence type="inferred from homology"/>
<dbReference type="InterPro" id="IPR038063">
    <property type="entry name" value="Transpep_catalytic_dom"/>
</dbReference>
<keyword evidence="13" id="KW-1185">Reference proteome</keyword>
<keyword evidence="6 9" id="KW-0133">Cell shape</keyword>
<evidence type="ECO:0000256" key="1">
    <source>
        <dbReference type="ARBA" id="ARBA00004752"/>
    </source>
</evidence>
<sequence>MFTTEIDSYRLSRRGFLNAAALGAASIAVSACATTAGRPVEPPPPANVEPPLMDYATMYGPVSDSGFEVPGIPYEKIDEQFLRQIVPDPTGQRPGTIVVDTAGHHLYLVRPGGQAIRYGVGLGRAGFEWSGDAVVQWKQKWPKWTPPAEMIARQPEHAKYSAENGGMPGGLTNPLGARALYLFEGNEDTLYRLHGSPEWFSIGKSVSSGCVRLINQDIIDLYDRVPNKTPVIVTSGVGQELVATADRKAIPIDGGVPEGSILLGPARAISDSIF</sequence>
<dbReference type="RefSeq" id="WP_077382021.1">
    <property type="nucleotide sequence ID" value="NZ_FTPD01000056.1"/>
</dbReference>
<organism evidence="12 13">
    <name type="scientific">Mesorhizobium prunaredense</name>
    <dbReference type="NCBI Taxonomy" id="1631249"/>
    <lineage>
        <taxon>Bacteria</taxon>
        <taxon>Pseudomonadati</taxon>
        <taxon>Pseudomonadota</taxon>
        <taxon>Alphaproteobacteria</taxon>
        <taxon>Hyphomicrobiales</taxon>
        <taxon>Phyllobacteriaceae</taxon>
        <taxon>Mesorhizobium</taxon>
    </lineage>
</organism>
<evidence type="ECO:0000256" key="3">
    <source>
        <dbReference type="ARBA" id="ARBA00022676"/>
    </source>
</evidence>
<dbReference type="UniPathway" id="UPA00219"/>
<feature type="active site" description="Proton donor/acceptor" evidence="9">
    <location>
        <position position="194"/>
    </location>
</feature>
<dbReference type="PROSITE" id="PS51318">
    <property type="entry name" value="TAT"/>
    <property type="match status" value="1"/>
</dbReference>
<dbReference type="FunFam" id="2.40.440.10:FF:000002">
    <property type="entry name" value="L,D-transpeptidase ErfK/SrfK"/>
    <property type="match status" value="1"/>
</dbReference>
<dbReference type="Proteomes" id="UP000188388">
    <property type="component" value="Unassembled WGS sequence"/>
</dbReference>
<dbReference type="Gene3D" id="2.40.440.10">
    <property type="entry name" value="L,D-transpeptidase catalytic domain-like"/>
    <property type="match status" value="1"/>
</dbReference>
<keyword evidence="8 9" id="KW-0961">Cell wall biogenesis/degradation</keyword>
<dbReference type="SUPFAM" id="SSF141523">
    <property type="entry name" value="L,D-transpeptidase catalytic domain-like"/>
    <property type="match status" value="1"/>
</dbReference>
<evidence type="ECO:0000256" key="10">
    <source>
        <dbReference type="SAM" id="SignalP"/>
    </source>
</evidence>
<feature type="signal peptide" evidence="10">
    <location>
        <begin position="1"/>
        <end position="33"/>
    </location>
</feature>
<evidence type="ECO:0000313" key="13">
    <source>
        <dbReference type="Proteomes" id="UP000188388"/>
    </source>
</evidence>
<evidence type="ECO:0000256" key="9">
    <source>
        <dbReference type="PROSITE-ProRule" id="PRU01373"/>
    </source>
</evidence>
<dbReference type="STRING" id="1631249.BQ8794_60230"/>
<accession>A0A1R3VGD4</accession>
<dbReference type="PANTHER" id="PTHR30582">
    <property type="entry name" value="L,D-TRANSPEPTIDASE"/>
    <property type="match status" value="1"/>
</dbReference>
<evidence type="ECO:0000256" key="7">
    <source>
        <dbReference type="ARBA" id="ARBA00022984"/>
    </source>
</evidence>
<keyword evidence="5" id="KW-0378">Hydrolase</keyword>
<evidence type="ECO:0000259" key="11">
    <source>
        <dbReference type="PROSITE" id="PS52029"/>
    </source>
</evidence>
<dbReference type="EMBL" id="FTPD01000056">
    <property type="protein sequence ID" value="SIT58921.1"/>
    <property type="molecule type" value="Genomic_DNA"/>
</dbReference>
<dbReference type="CDD" id="cd16913">
    <property type="entry name" value="YkuD_like"/>
    <property type="match status" value="1"/>
</dbReference>
<dbReference type="InterPro" id="IPR050979">
    <property type="entry name" value="LD-transpeptidase"/>
</dbReference>
<feature type="active site" description="Nucleophile" evidence="9">
    <location>
        <position position="210"/>
    </location>
</feature>
<gene>
    <name evidence="12" type="ORF">BQ8794_60230</name>
</gene>
<dbReference type="GO" id="GO:0071555">
    <property type="term" value="P:cell wall organization"/>
    <property type="evidence" value="ECO:0007669"/>
    <property type="project" value="UniProtKB-UniRule"/>
</dbReference>